<accession>A0A250X039</accession>
<evidence type="ECO:0000313" key="1">
    <source>
        <dbReference type="EMBL" id="GAX76441.1"/>
    </source>
</evidence>
<comment type="caution">
    <text evidence="1">The sequence shown here is derived from an EMBL/GenBank/DDBJ whole genome shotgun (WGS) entry which is preliminary data.</text>
</comment>
<dbReference type="Proteomes" id="UP000232323">
    <property type="component" value="Unassembled WGS sequence"/>
</dbReference>
<dbReference type="AlphaFoldDB" id="A0A250X039"/>
<reference evidence="1 2" key="1">
    <citation type="submission" date="2017-08" db="EMBL/GenBank/DDBJ databases">
        <title>Acidophilic green algal genome provides insights into adaptation to an acidic environment.</title>
        <authorList>
            <person name="Hirooka S."/>
            <person name="Hirose Y."/>
            <person name="Kanesaki Y."/>
            <person name="Higuchi S."/>
            <person name="Fujiwara T."/>
            <person name="Onuma R."/>
            <person name="Era A."/>
            <person name="Ohbayashi R."/>
            <person name="Uzuka A."/>
            <person name="Nozaki H."/>
            <person name="Yoshikawa H."/>
            <person name="Miyagishima S.Y."/>
        </authorList>
    </citation>
    <scope>NUCLEOTIDE SEQUENCE [LARGE SCALE GENOMIC DNA]</scope>
    <source>
        <strain evidence="1 2">NIES-2499</strain>
    </source>
</reference>
<protein>
    <submittedName>
        <fullName evidence="1">Uncharacterized protein</fullName>
    </submittedName>
</protein>
<dbReference type="OrthoDB" id="539253at2759"/>
<organism evidence="1 2">
    <name type="scientific">Chlamydomonas eustigma</name>
    <dbReference type="NCBI Taxonomy" id="1157962"/>
    <lineage>
        <taxon>Eukaryota</taxon>
        <taxon>Viridiplantae</taxon>
        <taxon>Chlorophyta</taxon>
        <taxon>core chlorophytes</taxon>
        <taxon>Chlorophyceae</taxon>
        <taxon>CS clade</taxon>
        <taxon>Chlamydomonadales</taxon>
        <taxon>Chlamydomonadaceae</taxon>
        <taxon>Chlamydomonas</taxon>
    </lineage>
</organism>
<name>A0A250X039_9CHLO</name>
<dbReference type="PANTHER" id="PTHR48218:SF3">
    <property type="entry name" value="OS07G0170800 PROTEIN"/>
    <property type="match status" value="1"/>
</dbReference>
<dbReference type="PANTHER" id="PTHR48218">
    <property type="entry name" value="F-BOX DOMAIN CONTAINING PROTEIN"/>
    <property type="match status" value="1"/>
</dbReference>
<gene>
    <name evidence="1" type="ORF">CEUSTIGMA_g3886.t1</name>
</gene>
<sequence length="138" mass="16193">MEACMKKAFALSMKEGSRWGLTQEELCSFTWSFRFRDLGPGGWFPNTIFKRYFHPDSYVDTRPVTHFWTEARMWRLFLGEDDGDQYVQINEYPPMSISRQLDWSWTLESMWVFMASDHKAGPNPGRDALCEPSIDSDS</sequence>
<evidence type="ECO:0000313" key="2">
    <source>
        <dbReference type="Proteomes" id="UP000232323"/>
    </source>
</evidence>
<dbReference type="EMBL" id="BEGY01000017">
    <property type="protein sequence ID" value="GAX76441.1"/>
    <property type="molecule type" value="Genomic_DNA"/>
</dbReference>
<keyword evidence="2" id="KW-1185">Reference proteome</keyword>
<proteinExistence type="predicted"/>